<dbReference type="PATRIC" id="fig|1607817.3.peg.147"/>
<dbReference type="SMART" id="SM00471">
    <property type="entry name" value="HDc"/>
    <property type="match status" value="1"/>
</dbReference>
<dbReference type="InterPro" id="IPR045600">
    <property type="entry name" value="RelA/SpoT_AH_RIS"/>
</dbReference>
<dbReference type="InterPro" id="IPR002912">
    <property type="entry name" value="ACT_dom"/>
</dbReference>
<evidence type="ECO:0000256" key="2">
    <source>
        <dbReference type="ARBA" id="ARBA00014315"/>
    </source>
</evidence>
<dbReference type="AlphaFoldDB" id="A0A0F5MRU0"/>
<organism evidence="10 11">
    <name type="scientific">Candidatus Arcanibacter lacustris</name>
    <dbReference type="NCBI Taxonomy" id="1607817"/>
    <lineage>
        <taxon>Bacteria</taxon>
        <taxon>Pseudomonadati</taxon>
        <taxon>Pseudomonadota</taxon>
        <taxon>Alphaproteobacteria</taxon>
        <taxon>Rickettsiales</taxon>
        <taxon>Candidatus Arcanibacter</taxon>
    </lineage>
</organism>
<dbReference type="InterPro" id="IPR033655">
    <property type="entry name" value="TGS_RelA/SpoT"/>
</dbReference>
<dbReference type="InterPro" id="IPR007685">
    <property type="entry name" value="RelA_SpoT"/>
</dbReference>
<dbReference type="PROSITE" id="PS51880">
    <property type="entry name" value="TGS"/>
    <property type="match status" value="1"/>
</dbReference>
<dbReference type="InterPro" id="IPR004811">
    <property type="entry name" value="RelA/Spo_fam"/>
</dbReference>
<dbReference type="Pfam" id="PF19296">
    <property type="entry name" value="RelA_AH_RIS"/>
    <property type="match status" value="1"/>
</dbReference>
<dbReference type="Pfam" id="PF13291">
    <property type="entry name" value="ACT_4"/>
    <property type="match status" value="1"/>
</dbReference>
<accession>A0A0F5MRU0</accession>
<dbReference type="InterPro" id="IPR004095">
    <property type="entry name" value="TGS"/>
</dbReference>
<comment type="catalytic activity">
    <reaction evidence="5">
        <text>GTP + ATP = guanosine 3'-diphosphate 5'-triphosphate + AMP</text>
        <dbReference type="Rhea" id="RHEA:22088"/>
        <dbReference type="ChEBI" id="CHEBI:30616"/>
        <dbReference type="ChEBI" id="CHEBI:37565"/>
        <dbReference type="ChEBI" id="CHEBI:142410"/>
        <dbReference type="ChEBI" id="CHEBI:456215"/>
        <dbReference type="EC" id="2.7.6.5"/>
    </reaction>
</comment>
<feature type="domain" description="HD" evidence="8">
    <location>
        <begin position="46"/>
        <end position="145"/>
    </location>
</feature>
<comment type="function">
    <text evidence="6">In eubacteria ppGpp (guanosine 3'-diphosphate 5'-diphosphate) is a mediator of the stringent response that coordinates a variety of cellular activities in response to changes in nutritional abundance.</text>
</comment>
<dbReference type="EMBL" id="JYHA01000026">
    <property type="protein sequence ID" value="KKB96767.1"/>
    <property type="molecule type" value="Genomic_DNA"/>
</dbReference>
<evidence type="ECO:0000259" key="7">
    <source>
        <dbReference type="PROSITE" id="PS51671"/>
    </source>
</evidence>
<keyword evidence="10" id="KW-0418">Kinase</keyword>
<dbReference type="Gene3D" id="1.10.3210.10">
    <property type="entry name" value="Hypothetical protein af1432"/>
    <property type="match status" value="1"/>
</dbReference>
<dbReference type="Gene3D" id="3.10.20.30">
    <property type="match status" value="1"/>
</dbReference>
<evidence type="ECO:0000256" key="4">
    <source>
        <dbReference type="ARBA" id="ARBA00032407"/>
    </source>
</evidence>
<dbReference type="InterPro" id="IPR003607">
    <property type="entry name" value="HD/PDEase_dom"/>
</dbReference>
<evidence type="ECO:0000259" key="8">
    <source>
        <dbReference type="PROSITE" id="PS51831"/>
    </source>
</evidence>
<dbReference type="FunFam" id="3.10.20.30:FF:000002">
    <property type="entry name" value="GTP pyrophosphokinase (RelA/SpoT)"/>
    <property type="match status" value="1"/>
</dbReference>
<dbReference type="PROSITE" id="PS51831">
    <property type="entry name" value="HD"/>
    <property type="match status" value="1"/>
</dbReference>
<proteinExistence type="inferred from homology"/>
<gene>
    <name evidence="10" type="primary">rsh</name>
    <name evidence="10" type="ORF">SZ25_00147</name>
</gene>
<dbReference type="InterPro" id="IPR012675">
    <property type="entry name" value="Beta-grasp_dom_sf"/>
</dbReference>
<comment type="similarity">
    <text evidence="6">Belongs to the relA/spoT family.</text>
</comment>
<dbReference type="Pfam" id="PF04607">
    <property type="entry name" value="RelA_SpoT"/>
    <property type="match status" value="1"/>
</dbReference>
<evidence type="ECO:0000313" key="10">
    <source>
        <dbReference type="EMBL" id="KKB96767.1"/>
    </source>
</evidence>
<dbReference type="GO" id="GO:0015949">
    <property type="term" value="P:nucleobase-containing small molecule interconversion"/>
    <property type="evidence" value="ECO:0007669"/>
    <property type="project" value="UniProtKB-ARBA"/>
</dbReference>
<dbReference type="InterPro" id="IPR006674">
    <property type="entry name" value="HD_domain"/>
</dbReference>
<dbReference type="PANTHER" id="PTHR21262:SF36">
    <property type="entry name" value="BIFUNCTIONAL (P)PPGPP SYNTHASE_HYDROLASE SPOT"/>
    <property type="match status" value="1"/>
</dbReference>
<dbReference type="FunFam" id="1.10.3210.10:FF:000001">
    <property type="entry name" value="GTP pyrophosphokinase RelA"/>
    <property type="match status" value="1"/>
</dbReference>
<protein>
    <recommendedName>
        <fullName evidence="2">GTP pyrophosphokinase rsh</fullName>
        <ecNumber evidence="1">2.7.6.5</ecNumber>
    </recommendedName>
    <alternativeName>
        <fullName evidence="4">(p)ppGpp synthase</fullName>
    </alternativeName>
    <alternativeName>
        <fullName evidence="3">ATP:GTP 3'-pyrophosphotransferase</fullName>
    </alternativeName>
</protein>
<feature type="domain" description="ACT" evidence="7">
    <location>
        <begin position="645"/>
        <end position="719"/>
    </location>
</feature>
<evidence type="ECO:0000313" key="11">
    <source>
        <dbReference type="Proteomes" id="UP000033358"/>
    </source>
</evidence>
<dbReference type="SMART" id="SM00954">
    <property type="entry name" value="RelA_SpoT"/>
    <property type="match status" value="1"/>
</dbReference>
<evidence type="ECO:0000256" key="1">
    <source>
        <dbReference type="ARBA" id="ARBA00013251"/>
    </source>
</evidence>
<sequence length="719" mass="81382">MSQEEDTLVNKISSYMSAASIDSVKKACKLAIDSHGSQLRNSGAPYYSHPLEVAIILADMKLDCTTIITALLHDTVEDTDLELSFITKEFGIEISKLVDGVTKLTKIENQSEHSRQADNFRKLLLAMSDDIRVLLVKLADRLHNMRTIEFVKSQDKRLRIAHETMEIYAPLAERIGMQSIKSSLQDLAFSELYPETRRSIQNRLDFLRSQDKNLVEKIVDQISNLLKEASIKGAVSGREKSPYSIWQKMERKNVGFEQLSDIMAFRVLVDSVSDCYQVLGLIHSNYNMVPDNFRDFISIPKDNGYQSIHTVIVGPEHQRIEIQIRTYLMHEVAELGVAAHWSYKQQYDYNVDGKQFRWMRELLDILEHASDSEEFLENTKMEMYYSQVFCFTPKGKLIALPKGATPVDFAYAVHSNVGHSCVGAKVNGRIVPLRVALNNGDQVEIIRSKTHVPSASWEKFVITGKARSEIKKFIRTQKRQEYLNLGRVMLSKTFKNDGYEFVEKDLESCLETFKKKNIEDLLVAVGEGTIVRNDVLKAKHPAKKEPTNLIQDKLSFLNFKKKATVEKVKESSMPIKGLMPGMAIHYPGCCHPLPGDNIVGIVHTGKGVTIHIIDCEILDNFASNPERWVNLSWAKDVGEESYTGRIKAIVSNDAVSLATITSVVAKEKGNISNLKIINRSTDFFEIIIDIEVKGTSHIYNIIMALRGKSCIHSVDRFKL</sequence>
<dbReference type="EC" id="2.7.6.5" evidence="1"/>
<dbReference type="CDD" id="cd00077">
    <property type="entry name" value="HDc"/>
    <property type="match status" value="1"/>
</dbReference>
<dbReference type="SUPFAM" id="SSF81271">
    <property type="entry name" value="TGS-like"/>
    <property type="match status" value="1"/>
</dbReference>
<dbReference type="SUPFAM" id="SSF109604">
    <property type="entry name" value="HD-domain/PDEase-like"/>
    <property type="match status" value="1"/>
</dbReference>
<evidence type="ECO:0000256" key="6">
    <source>
        <dbReference type="RuleBase" id="RU003847"/>
    </source>
</evidence>
<dbReference type="Gene3D" id="3.30.70.260">
    <property type="match status" value="1"/>
</dbReference>
<dbReference type="SUPFAM" id="SSF81301">
    <property type="entry name" value="Nucleotidyltransferase"/>
    <property type="match status" value="1"/>
</dbReference>
<feature type="domain" description="TGS" evidence="9">
    <location>
        <begin position="380"/>
        <end position="447"/>
    </location>
</feature>
<dbReference type="CDD" id="cd01668">
    <property type="entry name" value="TGS_RSH"/>
    <property type="match status" value="1"/>
</dbReference>
<dbReference type="NCBIfam" id="TIGR00691">
    <property type="entry name" value="spoT_relA"/>
    <property type="match status" value="1"/>
</dbReference>
<dbReference type="GO" id="GO:0008893">
    <property type="term" value="F:guanosine-3',5'-bis(diphosphate) 3'-diphosphatase activity"/>
    <property type="evidence" value="ECO:0007669"/>
    <property type="project" value="TreeGrafter"/>
</dbReference>
<keyword evidence="11" id="KW-1185">Reference proteome</keyword>
<dbReference type="PROSITE" id="PS51671">
    <property type="entry name" value="ACT"/>
    <property type="match status" value="1"/>
</dbReference>
<dbReference type="GO" id="GO:0005886">
    <property type="term" value="C:plasma membrane"/>
    <property type="evidence" value="ECO:0007669"/>
    <property type="project" value="TreeGrafter"/>
</dbReference>
<name>A0A0F5MRU0_9RICK</name>
<dbReference type="CDD" id="cd05399">
    <property type="entry name" value="NT_Rel-Spo_like"/>
    <property type="match status" value="1"/>
</dbReference>
<dbReference type="PANTHER" id="PTHR21262">
    <property type="entry name" value="GUANOSINE-3',5'-BIS DIPHOSPHATE 3'-PYROPHOSPHOHYDROLASE"/>
    <property type="match status" value="1"/>
</dbReference>
<comment type="caution">
    <text evidence="10">The sequence shown here is derived from an EMBL/GenBank/DDBJ whole genome shotgun (WGS) entry which is preliminary data.</text>
</comment>
<dbReference type="Gene3D" id="3.30.460.10">
    <property type="entry name" value="Beta Polymerase, domain 2"/>
    <property type="match status" value="1"/>
</dbReference>
<evidence type="ECO:0000256" key="3">
    <source>
        <dbReference type="ARBA" id="ARBA00029754"/>
    </source>
</evidence>
<dbReference type="GO" id="GO:0015969">
    <property type="term" value="P:guanosine tetraphosphate metabolic process"/>
    <property type="evidence" value="ECO:0007669"/>
    <property type="project" value="InterPro"/>
</dbReference>
<reference evidence="10 11" key="1">
    <citation type="submission" date="2015-02" db="EMBL/GenBank/DDBJ databases">
        <title>Single cell genomics of a rare environmental alphaproteobacterium provides unique insights into Rickettsiaceae evolution.</title>
        <authorList>
            <person name="Martijn J."/>
            <person name="Schulz F."/>
            <person name="Zaremba-Niedzwiedzka K."/>
            <person name="Viklund J."/>
            <person name="Stepanauskas R."/>
            <person name="Andersson S.G.E."/>
            <person name="Horn M."/>
            <person name="Guy L."/>
            <person name="Ettema T.J.G."/>
        </authorList>
    </citation>
    <scope>NUCLEOTIDE SEQUENCE [LARGE SCALE GENOMIC DNA]</scope>
    <source>
        <strain evidence="10 11">SCGC AAA041-L04</strain>
    </source>
</reference>
<dbReference type="InterPro" id="IPR012676">
    <property type="entry name" value="TGS-like"/>
</dbReference>
<dbReference type="GO" id="GO:0016301">
    <property type="term" value="F:kinase activity"/>
    <property type="evidence" value="ECO:0007669"/>
    <property type="project" value="UniProtKB-KW"/>
</dbReference>
<dbReference type="InterPro" id="IPR043519">
    <property type="entry name" value="NT_sf"/>
</dbReference>
<dbReference type="Pfam" id="PF13328">
    <property type="entry name" value="HD_4"/>
    <property type="match status" value="1"/>
</dbReference>
<dbReference type="Pfam" id="PF02824">
    <property type="entry name" value="TGS"/>
    <property type="match status" value="1"/>
</dbReference>
<evidence type="ECO:0000259" key="9">
    <source>
        <dbReference type="PROSITE" id="PS51880"/>
    </source>
</evidence>
<dbReference type="GO" id="GO:0042594">
    <property type="term" value="P:response to starvation"/>
    <property type="evidence" value="ECO:0007669"/>
    <property type="project" value="TreeGrafter"/>
</dbReference>
<dbReference type="FunFam" id="3.30.460.10:FF:000001">
    <property type="entry name" value="GTP pyrophosphokinase RelA"/>
    <property type="match status" value="1"/>
</dbReference>
<dbReference type="Proteomes" id="UP000033358">
    <property type="component" value="Unassembled WGS sequence"/>
</dbReference>
<dbReference type="GO" id="GO:0008728">
    <property type="term" value="F:GTP diphosphokinase activity"/>
    <property type="evidence" value="ECO:0007669"/>
    <property type="project" value="UniProtKB-EC"/>
</dbReference>
<evidence type="ECO:0000256" key="5">
    <source>
        <dbReference type="ARBA" id="ARBA00048244"/>
    </source>
</evidence>
<keyword evidence="10" id="KW-0808">Transferase</keyword>